<dbReference type="GeneID" id="6014907"/>
<gene>
    <name evidence="1" type="ORF">CC1G_04771</name>
</gene>
<dbReference type="RefSeq" id="XP_001838327.1">
    <property type="nucleotide sequence ID" value="XM_001838275.2"/>
</dbReference>
<evidence type="ECO:0000313" key="1">
    <source>
        <dbReference type="EMBL" id="EAU83515.1"/>
    </source>
</evidence>
<comment type="caution">
    <text evidence="1">The sequence shown here is derived from an EMBL/GenBank/DDBJ whole genome shotgun (WGS) entry which is preliminary data.</text>
</comment>
<reference evidence="1 2" key="1">
    <citation type="journal article" date="2010" name="Proc. Natl. Acad. Sci. U.S.A.">
        <title>Insights into evolution of multicellular fungi from the assembled chromosomes of the mushroom Coprinopsis cinerea (Coprinus cinereus).</title>
        <authorList>
            <person name="Stajich J.E."/>
            <person name="Wilke S.K."/>
            <person name="Ahren D."/>
            <person name="Au C.H."/>
            <person name="Birren B.W."/>
            <person name="Borodovsky M."/>
            <person name="Burns C."/>
            <person name="Canback B."/>
            <person name="Casselton L.A."/>
            <person name="Cheng C.K."/>
            <person name="Deng J."/>
            <person name="Dietrich F.S."/>
            <person name="Fargo D.C."/>
            <person name="Farman M.L."/>
            <person name="Gathman A.C."/>
            <person name="Goldberg J."/>
            <person name="Guigo R."/>
            <person name="Hoegger P.J."/>
            <person name="Hooker J.B."/>
            <person name="Huggins A."/>
            <person name="James T.Y."/>
            <person name="Kamada T."/>
            <person name="Kilaru S."/>
            <person name="Kodira C."/>
            <person name="Kues U."/>
            <person name="Kupfer D."/>
            <person name="Kwan H.S."/>
            <person name="Lomsadze A."/>
            <person name="Li W."/>
            <person name="Lilly W.W."/>
            <person name="Ma L.J."/>
            <person name="Mackey A.J."/>
            <person name="Manning G."/>
            <person name="Martin F."/>
            <person name="Muraguchi H."/>
            <person name="Natvig D.O."/>
            <person name="Palmerini H."/>
            <person name="Ramesh M.A."/>
            <person name="Rehmeyer C.J."/>
            <person name="Roe B.A."/>
            <person name="Shenoy N."/>
            <person name="Stanke M."/>
            <person name="Ter-Hovhannisyan V."/>
            <person name="Tunlid A."/>
            <person name="Velagapudi R."/>
            <person name="Vision T.J."/>
            <person name="Zeng Q."/>
            <person name="Zolan M.E."/>
            <person name="Pukkila P.J."/>
        </authorList>
    </citation>
    <scope>NUCLEOTIDE SEQUENCE [LARGE SCALE GENOMIC DNA]</scope>
    <source>
        <strain evidence="2">Okayama-7 / 130 / ATCC MYA-4618 / FGSC 9003</strain>
    </source>
</reference>
<dbReference type="InParanoid" id="A8P2I2"/>
<dbReference type="KEGG" id="cci:CC1G_04771"/>
<dbReference type="Proteomes" id="UP000001861">
    <property type="component" value="Unassembled WGS sequence"/>
</dbReference>
<dbReference type="AlphaFoldDB" id="A8P2I2"/>
<accession>A8P2I2</accession>
<proteinExistence type="predicted"/>
<sequence>MAALFRFFHSVFDCTTRACQMTIVESHTAQPMVQSQAVVPEPATEQKLAVSQVLAERQTLAVASTTVTERQTAVSETVTELQVVAPAAVTQNQLQKADVQAIRPDGVIVLDQAQIADTAAVTAGTHVGTGHDPTAITMAEGTVRLSGKAKISGNARVTGGHCIEETLDAMEARHRRELEQLRMEHEYRMAMLMNGQRT</sequence>
<dbReference type="VEuPathDB" id="FungiDB:CC1G_04771"/>
<keyword evidence="2" id="KW-1185">Reference proteome</keyword>
<organism evidence="1 2">
    <name type="scientific">Coprinopsis cinerea (strain Okayama-7 / 130 / ATCC MYA-4618 / FGSC 9003)</name>
    <name type="common">Inky cap fungus</name>
    <name type="synonym">Hormographiella aspergillata</name>
    <dbReference type="NCBI Taxonomy" id="240176"/>
    <lineage>
        <taxon>Eukaryota</taxon>
        <taxon>Fungi</taxon>
        <taxon>Dikarya</taxon>
        <taxon>Basidiomycota</taxon>
        <taxon>Agaricomycotina</taxon>
        <taxon>Agaricomycetes</taxon>
        <taxon>Agaricomycetidae</taxon>
        <taxon>Agaricales</taxon>
        <taxon>Agaricineae</taxon>
        <taxon>Psathyrellaceae</taxon>
        <taxon>Coprinopsis</taxon>
    </lineage>
</organism>
<protein>
    <submittedName>
        <fullName evidence="1">Uncharacterized protein</fullName>
    </submittedName>
</protein>
<evidence type="ECO:0000313" key="2">
    <source>
        <dbReference type="Proteomes" id="UP000001861"/>
    </source>
</evidence>
<name>A8P2I2_COPC7</name>
<dbReference type="EMBL" id="AACS02000013">
    <property type="protein sequence ID" value="EAU83515.1"/>
    <property type="molecule type" value="Genomic_DNA"/>
</dbReference>